<protein>
    <recommendedName>
        <fullName evidence="2">Acetyl-CoA dehydrogenase-like C-terminal domain-containing protein</fullName>
    </recommendedName>
</protein>
<evidence type="ECO:0000259" key="2">
    <source>
        <dbReference type="Pfam" id="PF12806"/>
    </source>
</evidence>
<dbReference type="EMBL" id="JACHDD010000008">
    <property type="protein sequence ID" value="MBB5426935.1"/>
    <property type="molecule type" value="Genomic_DNA"/>
</dbReference>
<keyword evidence="4" id="KW-1185">Reference proteome</keyword>
<name>A0A7W8QAX2_PARAM</name>
<dbReference type="Proteomes" id="UP000592780">
    <property type="component" value="Unassembled WGS sequence"/>
</dbReference>
<evidence type="ECO:0000256" key="1">
    <source>
        <dbReference type="SAM" id="MobiDB-lite"/>
    </source>
</evidence>
<sequence>MRAALVAAQKSAAKEDPDFHDAKLATARFYTDKILPKAFALLETIRSGASGRGEPFDRAILGSGRRSKAGLKARPAAHGS</sequence>
<dbReference type="Pfam" id="PF12806">
    <property type="entry name" value="Acyl-CoA_dh_C"/>
    <property type="match status" value="1"/>
</dbReference>
<accession>A0A7W8QAX2</accession>
<gene>
    <name evidence="3" type="ORF">HDG40_005114</name>
</gene>
<evidence type="ECO:0000313" key="3">
    <source>
        <dbReference type="EMBL" id="MBB5426935.1"/>
    </source>
</evidence>
<organism evidence="3 4">
    <name type="scientific">Paraburkholderia atlantica</name>
    <dbReference type="NCBI Taxonomy" id="2654982"/>
    <lineage>
        <taxon>Bacteria</taxon>
        <taxon>Pseudomonadati</taxon>
        <taxon>Pseudomonadota</taxon>
        <taxon>Betaproteobacteria</taxon>
        <taxon>Burkholderiales</taxon>
        <taxon>Burkholderiaceae</taxon>
        <taxon>Paraburkholderia</taxon>
    </lineage>
</organism>
<dbReference type="InterPro" id="IPR025878">
    <property type="entry name" value="Acyl-CoA_dh-like_C_dom"/>
</dbReference>
<comment type="caution">
    <text evidence="3">The sequence shown here is derived from an EMBL/GenBank/DDBJ whole genome shotgun (WGS) entry which is preliminary data.</text>
</comment>
<feature type="domain" description="Acetyl-CoA dehydrogenase-like C-terminal" evidence="2">
    <location>
        <begin position="2"/>
        <end position="49"/>
    </location>
</feature>
<feature type="region of interest" description="Disordered" evidence="1">
    <location>
        <begin position="55"/>
        <end position="80"/>
    </location>
</feature>
<evidence type="ECO:0000313" key="4">
    <source>
        <dbReference type="Proteomes" id="UP000592780"/>
    </source>
</evidence>
<proteinExistence type="predicted"/>
<dbReference type="AlphaFoldDB" id="A0A7W8QAX2"/>
<reference evidence="3 4" key="1">
    <citation type="submission" date="2020-08" db="EMBL/GenBank/DDBJ databases">
        <title>Genomic Encyclopedia of Type Strains, Phase IV (KMG-V): Genome sequencing to study the core and pangenomes of soil and plant-associated prokaryotes.</title>
        <authorList>
            <person name="Whitman W."/>
        </authorList>
    </citation>
    <scope>NUCLEOTIDE SEQUENCE [LARGE SCALE GENOMIC DNA]</scope>
    <source>
        <strain evidence="3 4">JPY158</strain>
    </source>
</reference>